<sequence>GREPLAPAHAPALEPQHPANPGRRERHAPPAVGVHIVHQGRQGPEVSPL</sequence>
<proteinExistence type="predicted"/>
<organism evidence="2">
    <name type="scientific">uncultured Acidimicrobiales bacterium</name>
    <dbReference type="NCBI Taxonomy" id="310071"/>
    <lineage>
        <taxon>Bacteria</taxon>
        <taxon>Bacillati</taxon>
        <taxon>Actinomycetota</taxon>
        <taxon>Acidimicrobiia</taxon>
        <taxon>Acidimicrobiales</taxon>
        <taxon>environmental samples</taxon>
    </lineage>
</organism>
<feature type="region of interest" description="Disordered" evidence="1">
    <location>
        <begin position="1"/>
        <end position="49"/>
    </location>
</feature>
<keyword evidence="2" id="KW-0689">Ribosomal protein</keyword>
<gene>
    <name evidence="2" type="ORF">AVDCRST_MAG10-2221</name>
</gene>
<feature type="compositionally biased region" description="Low complexity" evidence="1">
    <location>
        <begin position="1"/>
        <end position="19"/>
    </location>
</feature>
<protein>
    <submittedName>
        <fullName evidence="2">LSU ribosomal protein L28p @ LSU ribosomal protein L28p, zinc-dependent</fullName>
    </submittedName>
</protein>
<evidence type="ECO:0000256" key="1">
    <source>
        <dbReference type="SAM" id="MobiDB-lite"/>
    </source>
</evidence>
<dbReference type="AlphaFoldDB" id="A0A6J4IHG4"/>
<dbReference type="GO" id="GO:0005840">
    <property type="term" value="C:ribosome"/>
    <property type="evidence" value="ECO:0007669"/>
    <property type="project" value="UniProtKB-KW"/>
</dbReference>
<accession>A0A6J4IHG4</accession>
<reference evidence="2" key="1">
    <citation type="submission" date="2020-02" db="EMBL/GenBank/DDBJ databases">
        <authorList>
            <person name="Meier V. D."/>
        </authorList>
    </citation>
    <scope>NUCLEOTIDE SEQUENCE</scope>
    <source>
        <strain evidence="2">AVDCRST_MAG10</strain>
    </source>
</reference>
<feature type="non-terminal residue" evidence="2">
    <location>
        <position position="49"/>
    </location>
</feature>
<dbReference type="EMBL" id="CADCTB010000140">
    <property type="protein sequence ID" value="CAA9250844.1"/>
    <property type="molecule type" value="Genomic_DNA"/>
</dbReference>
<name>A0A6J4IHG4_9ACTN</name>
<evidence type="ECO:0000313" key="2">
    <source>
        <dbReference type="EMBL" id="CAA9250844.1"/>
    </source>
</evidence>
<feature type="non-terminal residue" evidence="2">
    <location>
        <position position="1"/>
    </location>
</feature>
<keyword evidence="2" id="KW-0687">Ribonucleoprotein</keyword>